<dbReference type="InterPro" id="IPR045231">
    <property type="entry name" value="Yip1/4-like"/>
</dbReference>
<keyword evidence="5 6" id="KW-0472">Membrane</keyword>
<feature type="transmembrane region" description="Helical" evidence="6">
    <location>
        <begin position="176"/>
        <end position="197"/>
    </location>
</feature>
<comment type="similarity">
    <text evidence="2">Belongs to the YIP1 family.</text>
</comment>
<dbReference type="PANTHER" id="PTHR21236">
    <property type="entry name" value="GOLGI MEMBRANE PROTEIN YIP1"/>
    <property type="match status" value="1"/>
</dbReference>
<evidence type="ECO:0000313" key="8">
    <source>
        <dbReference type="Proteomes" id="UP000191024"/>
    </source>
</evidence>
<dbReference type="GO" id="GO:0005802">
    <property type="term" value="C:trans-Golgi network"/>
    <property type="evidence" value="ECO:0007669"/>
    <property type="project" value="TreeGrafter"/>
</dbReference>
<accession>A0A1G4JCF4</accession>
<dbReference type="Proteomes" id="UP000191024">
    <property type="component" value="Chromosome D"/>
</dbReference>
<feature type="transmembrane region" description="Helical" evidence="6">
    <location>
        <begin position="107"/>
        <end position="128"/>
    </location>
</feature>
<evidence type="ECO:0000256" key="1">
    <source>
        <dbReference type="ARBA" id="ARBA00004141"/>
    </source>
</evidence>
<feature type="transmembrane region" description="Helical" evidence="6">
    <location>
        <begin position="209"/>
        <end position="227"/>
    </location>
</feature>
<keyword evidence="8" id="KW-1185">Reference proteome</keyword>
<dbReference type="EMBL" id="LT598463">
    <property type="protein sequence ID" value="SCU87835.1"/>
    <property type="molecule type" value="Genomic_DNA"/>
</dbReference>
<name>A0A1G4JCF4_9SACH</name>
<keyword evidence="3 6" id="KW-0812">Transmembrane</keyword>
<evidence type="ECO:0000256" key="3">
    <source>
        <dbReference type="ARBA" id="ARBA00022692"/>
    </source>
</evidence>
<comment type="subcellular location">
    <subcellularLocation>
        <location evidence="1">Membrane</location>
        <topology evidence="1">Multi-pass membrane protein</topology>
    </subcellularLocation>
</comment>
<proteinExistence type="inferred from homology"/>
<evidence type="ECO:0000256" key="6">
    <source>
        <dbReference type="SAM" id="Phobius"/>
    </source>
</evidence>
<dbReference type="GO" id="GO:0006888">
    <property type="term" value="P:endoplasmic reticulum to Golgi vesicle-mediated transport"/>
    <property type="evidence" value="ECO:0007669"/>
    <property type="project" value="InterPro"/>
</dbReference>
<evidence type="ECO:0000256" key="4">
    <source>
        <dbReference type="ARBA" id="ARBA00022989"/>
    </source>
</evidence>
<gene>
    <name evidence="7" type="ORF">LAMI_0D07668G</name>
</gene>
<feature type="transmembrane region" description="Helical" evidence="6">
    <location>
        <begin position="140"/>
        <end position="164"/>
    </location>
</feature>
<dbReference type="GO" id="GO:0016020">
    <property type="term" value="C:membrane"/>
    <property type="evidence" value="ECO:0007669"/>
    <property type="project" value="UniProtKB-SubCell"/>
</dbReference>
<dbReference type="AlphaFoldDB" id="A0A1G4JCF4"/>
<protein>
    <submittedName>
        <fullName evidence="7">LAMI_0D07668g1_1</fullName>
    </submittedName>
</protein>
<sequence length="229" mass="24495">MSDLIEPDYEAAADSRDLETGGIAVGLGQDTRGTLDESIAATLKRDVTQINSRLKQVVYPHFPFGNAAVQTETGETLSGSTSDSADLWAPLCFSILYALALSRGKSLFSSIFVLAWAALLAMGIHLKVSKGRVAAQNSLFANISGCGYCIFPQVLCVVLSIYLYPVVARPLPISGARSFVVTFLRLVTFALCSVWSCKAAFVVTGAQDAVERYPLILILAGLAWLPVVL</sequence>
<keyword evidence="4 6" id="KW-1133">Transmembrane helix</keyword>
<dbReference type="OrthoDB" id="411251at2759"/>
<dbReference type="PANTHER" id="PTHR21236:SF1">
    <property type="entry name" value="PROTEIN YIPF6"/>
    <property type="match status" value="1"/>
</dbReference>
<organism evidence="7 8">
    <name type="scientific">Lachancea mirantina</name>
    <dbReference type="NCBI Taxonomy" id="1230905"/>
    <lineage>
        <taxon>Eukaryota</taxon>
        <taxon>Fungi</taxon>
        <taxon>Dikarya</taxon>
        <taxon>Ascomycota</taxon>
        <taxon>Saccharomycotina</taxon>
        <taxon>Saccharomycetes</taxon>
        <taxon>Saccharomycetales</taxon>
        <taxon>Saccharomycetaceae</taxon>
        <taxon>Lachancea</taxon>
    </lineage>
</organism>
<dbReference type="STRING" id="1230905.A0A1G4JCF4"/>
<evidence type="ECO:0000256" key="5">
    <source>
        <dbReference type="ARBA" id="ARBA00023136"/>
    </source>
</evidence>
<reference evidence="7 8" key="1">
    <citation type="submission" date="2016-03" db="EMBL/GenBank/DDBJ databases">
        <authorList>
            <person name="Devillers H."/>
        </authorList>
    </citation>
    <scope>NUCLEOTIDE SEQUENCE [LARGE SCALE GENOMIC DNA]</scope>
    <source>
        <strain evidence="7">CBS 11717</strain>
    </source>
</reference>
<evidence type="ECO:0000313" key="7">
    <source>
        <dbReference type="EMBL" id="SCU87835.1"/>
    </source>
</evidence>
<evidence type="ECO:0000256" key="2">
    <source>
        <dbReference type="ARBA" id="ARBA00010596"/>
    </source>
</evidence>